<dbReference type="Proteomes" id="UP000571817">
    <property type="component" value="Unassembled WGS sequence"/>
</dbReference>
<evidence type="ECO:0000313" key="9">
    <source>
        <dbReference type="Proteomes" id="UP000571817"/>
    </source>
</evidence>
<organism evidence="8 9">
    <name type="scientific">Allobranchiibius huperziae</name>
    <dbReference type="NCBI Taxonomy" id="1874116"/>
    <lineage>
        <taxon>Bacteria</taxon>
        <taxon>Bacillati</taxon>
        <taxon>Actinomycetota</taxon>
        <taxon>Actinomycetes</taxon>
        <taxon>Micrococcales</taxon>
        <taxon>Dermacoccaceae</taxon>
        <taxon>Allobranchiibius</taxon>
    </lineage>
</organism>
<dbReference type="PANTHER" id="PTHR30213:SF0">
    <property type="entry name" value="UPF0761 MEMBRANE PROTEIN YIHY"/>
    <property type="match status" value="1"/>
</dbReference>
<dbReference type="AlphaFoldDB" id="A0A853DJL1"/>
<comment type="subcellular location">
    <subcellularLocation>
        <location evidence="1">Cell membrane</location>
        <topology evidence="1">Multi-pass membrane protein</topology>
    </subcellularLocation>
</comment>
<evidence type="ECO:0000256" key="1">
    <source>
        <dbReference type="ARBA" id="ARBA00004651"/>
    </source>
</evidence>
<dbReference type="GO" id="GO:0005886">
    <property type="term" value="C:plasma membrane"/>
    <property type="evidence" value="ECO:0007669"/>
    <property type="project" value="UniProtKB-SubCell"/>
</dbReference>
<proteinExistence type="predicted"/>
<accession>A0A853DJL1</accession>
<dbReference type="RefSeq" id="WP_343048486.1">
    <property type="nucleotide sequence ID" value="NZ_JACCFW010000001.1"/>
</dbReference>
<feature type="transmembrane region" description="Helical" evidence="7">
    <location>
        <begin position="44"/>
        <end position="66"/>
    </location>
</feature>
<keyword evidence="3 7" id="KW-0812">Transmembrane</keyword>
<feature type="region of interest" description="Disordered" evidence="6">
    <location>
        <begin position="331"/>
        <end position="373"/>
    </location>
</feature>
<feature type="transmembrane region" description="Helical" evidence="7">
    <location>
        <begin position="259"/>
        <end position="283"/>
    </location>
</feature>
<dbReference type="PANTHER" id="PTHR30213">
    <property type="entry name" value="INNER MEMBRANE PROTEIN YHJD"/>
    <property type="match status" value="1"/>
</dbReference>
<dbReference type="EMBL" id="JACCFW010000001">
    <property type="protein sequence ID" value="NYJ74951.1"/>
    <property type="molecule type" value="Genomic_DNA"/>
</dbReference>
<evidence type="ECO:0000256" key="2">
    <source>
        <dbReference type="ARBA" id="ARBA00022475"/>
    </source>
</evidence>
<keyword evidence="2" id="KW-1003">Cell membrane</keyword>
<reference evidence="8 9" key="1">
    <citation type="submission" date="2020-07" db="EMBL/GenBank/DDBJ databases">
        <title>Sequencing the genomes of 1000 actinobacteria strains.</title>
        <authorList>
            <person name="Klenk H.-P."/>
        </authorList>
    </citation>
    <scope>NUCLEOTIDE SEQUENCE [LARGE SCALE GENOMIC DNA]</scope>
    <source>
        <strain evidence="8 9">DSM 29531</strain>
    </source>
</reference>
<evidence type="ECO:0000256" key="4">
    <source>
        <dbReference type="ARBA" id="ARBA00022989"/>
    </source>
</evidence>
<evidence type="ECO:0000256" key="6">
    <source>
        <dbReference type="SAM" id="MobiDB-lite"/>
    </source>
</evidence>
<evidence type="ECO:0000256" key="5">
    <source>
        <dbReference type="ARBA" id="ARBA00023136"/>
    </source>
</evidence>
<gene>
    <name evidence="8" type="ORF">HNR15_001914</name>
</gene>
<keyword evidence="4 7" id="KW-1133">Transmembrane helix</keyword>
<keyword evidence="5 7" id="KW-0472">Membrane</keyword>
<name>A0A853DJL1_9MICO</name>
<evidence type="ECO:0000256" key="3">
    <source>
        <dbReference type="ARBA" id="ARBA00022692"/>
    </source>
</evidence>
<feature type="transmembrane region" description="Helical" evidence="7">
    <location>
        <begin position="226"/>
        <end position="247"/>
    </location>
</feature>
<keyword evidence="9" id="KW-1185">Reference proteome</keyword>
<protein>
    <submittedName>
        <fullName evidence="8">Membrane protein</fullName>
    </submittedName>
</protein>
<feature type="transmembrane region" description="Helical" evidence="7">
    <location>
        <begin position="195"/>
        <end position="214"/>
    </location>
</feature>
<sequence length="373" mass="40651">MSLDRSALREKLGRVPGLVSFVRLVLGTVRICMRYRVTGLAAEAGFFALLSFPPLLYGLLGLVGYVGNWLGAGVRQDVTNSIVRYAARFLTEDSLQEVLVPTLRQALNGGRPDVVSVGFVLSLWSGSRALNVLLDTISIMYGQGGRRGIVRTRVLSLSLYFVTLVFGALVVPLIVVGPGLLEQRLPAKFLFLMNFYWPLVGGLTILGFATLYYIATPRRTPWVRALPGATLTLAIWVVTSMALRWFLGASINGVSIYGPLAATIVVLIWLYFLGIGVLIGAAFNAAASRIWPMREVQTVRDRARGWMDARSRDDEQPVAARLPGRRAAWIRARRETPVEQPPPGIPTVTAPAPKPAPAAAVEEDARASQPSRS</sequence>
<evidence type="ECO:0000313" key="8">
    <source>
        <dbReference type="EMBL" id="NYJ74951.1"/>
    </source>
</evidence>
<feature type="transmembrane region" description="Helical" evidence="7">
    <location>
        <begin position="12"/>
        <end position="32"/>
    </location>
</feature>
<evidence type="ECO:0000256" key="7">
    <source>
        <dbReference type="SAM" id="Phobius"/>
    </source>
</evidence>
<comment type="caution">
    <text evidence="8">The sequence shown here is derived from an EMBL/GenBank/DDBJ whole genome shotgun (WGS) entry which is preliminary data.</text>
</comment>
<dbReference type="Pfam" id="PF03631">
    <property type="entry name" value="Virul_fac_BrkB"/>
    <property type="match status" value="1"/>
</dbReference>
<feature type="transmembrane region" description="Helical" evidence="7">
    <location>
        <begin position="154"/>
        <end position="175"/>
    </location>
</feature>
<dbReference type="InterPro" id="IPR017039">
    <property type="entry name" value="Virul_fac_BrkB"/>
</dbReference>